<feature type="region of interest" description="Disordered" evidence="1">
    <location>
        <begin position="120"/>
        <end position="139"/>
    </location>
</feature>
<dbReference type="AlphaFoldDB" id="A0AAD3T838"/>
<sequence>MKGIGNSTFVSSPPIGRITKEVVGSRLTASREPPAPFAEAPREPEIGGAVIILETSGLIGPVGEPDRVREEVFTAEVAYVEEKVLDFSTELVQVLEEPLICLANVDKDVTMTGIVVASRPKTPESDPVALSFHPSLGRN</sequence>
<protein>
    <submittedName>
        <fullName evidence="2">Uncharacterized protein</fullName>
    </submittedName>
</protein>
<evidence type="ECO:0000313" key="3">
    <source>
        <dbReference type="Proteomes" id="UP001279734"/>
    </source>
</evidence>
<dbReference type="Proteomes" id="UP001279734">
    <property type="component" value="Unassembled WGS sequence"/>
</dbReference>
<evidence type="ECO:0000313" key="2">
    <source>
        <dbReference type="EMBL" id="GMH23766.1"/>
    </source>
</evidence>
<evidence type="ECO:0000256" key="1">
    <source>
        <dbReference type="SAM" id="MobiDB-lite"/>
    </source>
</evidence>
<reference evidence="2" key="1">
    <citation type="submission" date="2023-05" db="EMBL/GenBank/DDBJ databases">
        <title>Nepenthes gracilis genome sequencing.</title>
        <authorList>
            <person name="Fukushima K."/>
        </authorList>
    </citation>
    <scope>NUCLEOTIDE SEQUENCE</scope>
    <source>
        <strain evidence="2">SING2019-196</strain>
    </source>
</reference>
<organism evidence="2 3">
    <name type="scientific">Nepenthes gracilis</name>
    <name type="common">Slender pitcher plant</name>
    <dbReference type="NCBI Taxonomy" id="150966"/>
    <lineage>
        <taxon>Eukaryota</taxon>
        <taxon>Viridiplantae</taxon>
        <taxon>Streptophyta</taxon>
        <taxon>Embryophyta</taxon>
        <taxon>Tracheophyta</taxon>
        <taxon>Spermatophyta</taxon>
        <taxon>Magnoliopsida</taxon>
        <taxon>eudicotyledons</taxon>
        <taxon>Gunneridae</taxon>
        <taxon>Pentapetalae</taxon>
        <taxon>Caryophyllales</taxon>
        <taxon>Nepenthaceae</taxon>
        <taxon>Nepenthes</taxon>
    </lineage>
</organism>
<proteinExistence type="predicted"/>
<name>A0AAD3T838_NEPGR</name>
<accession>A0AAD3T838</accession>
<dbReference type="EMBL" id="BSYO01000026">
    <property type="protein sequence ID" value="GMH23766.1"/>
    <property type="molecule type" value="Genomic_DNA"/>
</dbReference>
<comment type="caution">
    <text evidence="2">The sequence shown here is derived from an EMBL/GenBank/DDBJ whole genome shotgun (WGS) entry which is preliminary data.</text>
</comment>
<keyword evidence="3" id="KW-1185">Reference proteome</keyword>
<gene>
    <name evidence="2" type="ORF">Nepgr_025609</name>
</gene>